<dbReference type="Proteomes" id="UP000095280">
    <property type="component" value="Unplaced"/>
</dbReference>
<reference evidence="2" key="1">
    <citation type="submission" date="2016-11" db="UniProtKB">
        <authorList>
            <consortium name="WormBaseParasite"/>
        </authorList>
    </citation>
    <scope>IDENTIFICATION</scope>
</reference>
<dbReference type="WBParaSite" id="maker-unitig_40640-snap-gene-0.2-mRNA-1">
    <property type="protein sequence ID" value="maker-unitig_40640-snap-gene-0.2-mRNA-1"/>
    <property type="gene ID" value="maker-unitig_40640-snap-gene-0.2"/>
</dbReference>
<accession>A0A1I8FM96</accession>
<name>A0A1I8FM96_9PLAT</name>
<evidence type="ECO:0000313" key="2">
    <source>
        <dbReference type="WBParaSite" id="maker-unitig_40640-snap-gene-0.2-mRNA-1"/>
    </source>
</evidence>
<organism evidence="1 2">
    <name type="scientific">Macrostomum lignano</name>
    <dbReference type="NCBI Taxonomy" id="282301"/>
    <lineage>
        <taxon>Eukaryota</taxon>
        <taxon>Metazoa</taxon>
        <taxon>Spiralia</taxon>
        <taxon>Lophotrochozoa</taxon>
        <taxon>Platyhelminthes</taxon>
        <taxon>Rhabditophora</taxon>
        <taxon>Macrostomorpha</taxon>
        <taxon>Macrostomida</taxon>
        <taxon>Macrostomidae</taxon>
        <taxon>Macrostomum</taxon>
    </lineage>
</organism>
<keyword evidence="1" id="KW-1185">Reference proteome</keyword>
<proteinExistence type="predicted"/>
<protein>
    <submittedName>
        <fullName evidence="2">ABC transmembrane type-1 domain-containing protein</fullName>
    </submittedName>
</protein>
<evidence type="ECO:0000313" key="1">
    <source>
        <dbReference type="Proteomes" id="UP000095280"/>
    </source>
</evidence>
<sequence length="166" mass="17795">AMRGITAFNAAWSSSLSHQHVRCTPTARQRRVRLAAGAWPRSGLGNTTSTPSDRFLSAAALAWPRANSRLPDIVDQLIGLVGSPYRTVSTDASVALVLGALTLMIGGTAPGYAAINHLFYVPDWQARRILCRCLATVQLSDHSNKAEVCTVLAPVSDPHCPKYGSR</sequence>
<dbReference type="AlphaFoldDB" id="A0A1I8FM96"/>